<proteinExistence type="predicted"/>
<dbReference type="PANTHER" id="PTHR11360">
    <property type="entry name" value="MONOCARBOXYLATE TRANSPORTER"/>
    <property type="match status" value="1"/>
</dbReference>
<feature type="transmembrane region" description="Helical" evidence="1">
    <location>
        <begin position="85"/>
        <end position="103"/>
    </location>
</feature>
<sequence>MDLHFYYYERKVQPRPDQGYAWVVALSCFFINFVLVGIARSVAVLYVALVETYGVTREEATLPFSIRVALRNLSGPLIGLLGLRYGIRAVTMVGGFVAAFVLLRAKYNLDHILLGSHPWIRIRIVYCPTHDDHKSIL</sequence>
<dbReference type="EMBL" id="BPLQ01003582">
    <property type="protein sequence ID" value="GIY01510.1"/>
    <property type="molecule type" value="Genomic_DNA"/>
</dbReference>
<dbReference type="InterPro" id="IPR036259">
    <property type="entry name" value="MFS_trans_sf"/>
</dbReference>
<evidence type="ECO:0000256" key="1">
    <source>
        <dbReference type="SAM" id="Phobius"/>
    </source>
</evidence>
<comment type="caution">
    <text evidence="2">The sequence shown here is derived from an EMBL/GenBank/DDBJ whole genome shotgun (WGS) entry which is preliminary data.</text>
</comment>
<keyword evidence="1" id="KW-0472">Membrane</keyword>
<gene>
    <name evidence="2" type="primary">SLC16A14_2</name>
    <name evidence="2" type="ORF">CDAR_196881</name>
</gene>
<reference evidence="2 3" key="1">
    <citation type="submission" date="2021-06" db="EMBL/GenBank/DDBJ databases">
        <title>Caerostris darwini draft genome.</title>
        <authorList>
            <person name="Kono N."/>
            <person name="Arakawa K."/>
        </authorList>
    </citation>
    <scope>NUCLEOTIDE SEQUENCE [LARGE SCALE GENOMIC DNA]</scope>
</reference>
<keyword evidence="1" id="KW-1133">Transmembrane helix</keyword>
<keyword evidence="1" id="KW-0812">Transmembrane</keyword>
<feature type="transmembrane region" description="Helical" evidence="1">
    <location>
        <begin position="20"/>
        <end position="49"/>
    </location>
</feature>
<dbReference type="GO" id="GO:0008028">
    <property type="term" value="F:monocarboxylic acid transmembrane transporter activity"/>
    <property type="evidence" value="ECO:0007669"/>
    <property type="project" value="TreeGrafter"/>
</dbReference>
<dbReference type="PANTHER" id="PTHR11360:SF303">
    <property type="entry name" value="MAJOR FACILITATOR SUPERFAMILY (MFS) PROFILE DOMAIN-CONTAINING PROTEIN"/>
    <property type="match status" value="1"/>
</dbReference>
<dbReference type="InterPro" id="IPR050327">
    <property type="entry name" value="Proton-linked_MCT"/>
</dbReference>
<dbReference type="Gene3D" id="1.20.1250.20">
    <property type="entry name" value="MFS general substrate transporter like domains"/>
    <property type="match status" value="1"/>
</dbReference>
<accession>A0AAV4PXN2</accession>
<evidence type="ECO:0000313" key="3">
    <source>
        <dbReference type="Proteomes" id="UP001054837"/>
    </source>
</evidence>
<dbReference type="AlphaFoldDB" id="A0AAV4PXN2"/>
<organism evidence="2 3">
    <name type="scientific">Caerostris darwini</name>
    <dbReference type="NCBI Taxonomy" id="1538125"/>
    <lineage>
        <taxon>Eukaryota</taxon>
        <taxon>Metazoa</taxon>
        <taxon>Ecdysozoa</taxon>
        <taxon>Arthropoda</taxon>
        <taxon>Chelicerata</taxon>
        <taxon>Arachnida</taxon>
        <taxon>Araneae</taxon>
        <taxon>Araneomorphae</taxon>
        <taxon>Entelegynae</taxon>
        <taxon>Araneoidea</taxon>
        <taxon>Araneidae</taxon>
        <taxon>Caerostris</taxon>
    </lineage>
</organism>
<protein>
    <submittedName>
        <fullName evidence="2">Monocarboxylate transporter 14</fullName>
    </submittedName>
</protein>
<keyword evidence="3" id="KW-1185">Reference proteome</keyword>
<name>A0AAV4PXN2_9ARAC</name>
<evidence type="ECO:0000313" key="2">
    <source>
        <dbReference type="EMBL" id="GIY01510.1"/>
    </source>
</evidence>
<dbReference type="Proteomes" id="UP001054837">
    <property type="component" value="Unassembled WGS sequence"/>
</dbReference>
<dbReference type="SUPFAM" id="SSF103473">
    <property type="entry name" value="MFS general substrate transporter"/>
    <property type="match status" value="1"/>
</dbReference>